<sequence length="105" mass="12478">MNKGDVCVQEFVRIADFLLKSGKVTIQRGYILAPRNVIDRLLARNQYETNETKLQYWKKLHWIDADRDRFTKQVSIGGQRFRMVKIDIQVFQTLGILFEEILMEK</sequence>
<evidence type="ECO:0008006" key="3">
    <source>
        <dbReference type="Google" id="ProtNLM"/>
    </source>
</evidence>
<evidence type="ECO:0000313" key="2">
    <source>
        <dbReference type="Proteomes" id="UP000283975"/>
    </source>
</evidence>
<proteinExistence type="predicted"/>
<comment type="caution">
    <text evidence="1">The sequence shown here is derived from an EMBL/GenBank/DDBJ whole genome shotgun (WGS) entry which is preliminary data.</text>
</comment>
<organism evidence="1 2">
    <name type="scientific">Enterocloster bolteae</name>
    <dbReference type="NCBI Taxonomy" id="208479"/>
    <lineage>
        <taxon>Bacteria</taxon>
        <taxon>Bacillati</taxon>
        <taxon>Bacillota</taxon>
        <taxon>Clostridia</taxon>
        <taxon>Lachnospirales</taxon>
        <taxon>Lachnospiraceae</taxon>
        <taxon>Enterocloster</taxon>
    </lineage>
</organism>
<protein>
    <recommendedName>
        <fullName evidence="3">Cch helix turn helix domain-containing protein</fullName>
    </recommendedName>
</protein>
<dbReference type="Proteomes" id="UP000283975">
    <property type="component" value="Unassembled WGS sequence"/>
</dbReference>
<gene>
    <name evidence="1" type="ORF">DW839_28325</name>
</gene>
<reference evidence="1 2" key="1">
    <citation type="submission" date="2018-08" db="EMBL/GenBank/DDBJ databases">
        <title>A genome reference for cultivated species of the human gut microbiota.</title>
        <authorList>
            <person name="Zou Y."/>
            <person name="Xue W."/>
            <person name="Luo G."/>
        </authorList>
    </citation>
    <scope>NUCLEOTIDE SEQUENCE [LARGE SCALE GENOMIC DNA]</scope>
    <source>
        <strain evidence="1 2">AM35-14</strain>
    </source>
</reference>
<name>A0A414AJ67_9FIRM</name>
<accession>A0A414AJ67</accession>
<evidence type="ECO:0000313" key="1">
    <source>
        <dbReference type="EMBL" id="RHC48753.1"/>
    </source>
</evidence>
<dbReference type="AlphaFoldDB" id="A0A414AJ67"/>
<dbReference type="EMBL" id="QSHZ01000046">
    <property type="protein sequence ID" value="RHC48753.1"/>
    <property type="molecule type" value="Genomic_DNA"/>
</dbReference>